<feature type="binding site" evidence="3">
    <location>
        <position position="296"/>
    </location>
    <ligand>
        <name>CTP</name>
        <dbReference type="ChEBI" id="CHEBI:37563"/>
    </ligand>
</feature>
<dbReference type="HAMAP" id="MF_02225">
    <property type="entry name" value="CoaBC"/>
    <property type="match status" value="1"/>
</dbReference>
<dbReference type="SUPFAM" id="SSF102645">
    <property type="entry name" value="CoaB-like"/>
    <property type="match status" value="1"/>
</dbReference>
<dbReference type="AlphaFoldDB" id="U3GUL7"/>
<reference evidence="7 8" key="1">
    <citation type="journal article" date="2013" name="Genome Announc.">
        <title>Whole-Genome Sequence of the Clinical Strain Corynebacterium argentoratense DSM 44202, Isolated from a Human Throat Specimen.</title>
        <authorList>
            <person name="Bomholt C."/>
            <person name="Glaub A."/>
            <person name="Gravermann K."/>
            <person name="Albersmeier A."/>
            <person name="Brinkrolf K."/>
            <person name="Ruckert C."/>
            <person name="Tauch A."/>
        </authorList>
    </citation>
    <scope>NUCLEOTIDE SEQUENCE [LARGE SCALE GENOMIC DNA]</scope>
    <source>
        <strain evidence="7">DSM 44202</strain>
    </source>
</reference>
<organism evidence="7 8">
    <name type="scientific">Corynebacterium argentoratense DSM 44202</name>
    <dbReference type="NCBI Taxonomy" id="1348662"/>
    <lineage>
        <taxon>Bacteria</taxon>
        <taxon>Bacillati</taxon>
        <taxon>Actinomycetota</taxon>
        <taxon>Actinomycetes</taxon>
        <taxon>Mycobacteriales</taxon>
        <taxon>Corynebacteriaceae</taxon>
        <taxon>Corynebacterium</taxon>
    </lineage>
</organism>
<comment type="cofactor">
    <cofactor evidence="3">
        <name>FMN</name>
        <dbReference type="ChEBI" id="CHEBI:58210"/>
    </cofactor>
    <text evidence="3">Binds 1 FMN per subunit.</text>
</comment>
<dbReference type="SUPFAM" id="SSF52507">
    <property type="entry name" value="Homo-oligomeric flavin-containing Cys decarboxylases, HFCD"/>
    <property type="match status" value="1"/>
</dbReference>
<keyword evidence="3 4" id="KW-0436">Ligase</keyword>
<dbReference type="PATRIC" id="fig|1348662.3.peg.1019"/>
<dbReference type="eggNOG" id="COG0452">
    <property type="taxonomic scope" value="Bacteria"/>
</dbReference>
<dbReference type="GO" id="GO:0015937">
    <property type="term" value="P:coenzyme A biosynthetic process"/>
    <property type="evidence" value="ECO:0007669"/>
    <property type="project" value="UniProtKB-UniRule"/>
</dbReference>
<evidence type="ECO:0000259" key="5">
    <source>
        <dbReference type="Pfam" id="PF02441"/>
    </source>
</evidence>
<accession>U3GUL7</accession>
<keyword evidence="2 3" id="KW-0456">Lyase</keyword>
<dbReference type="Proteomes" id="UP000016943">
    <property type="component" value="Chromosome"/>
</dbReference>
<keyword evidence="8" id="KW-1185">Reference proteome</keyword>
<gene>
    <name evidence="3" type="primary">coaBC</name>
    <name evidence="7" type="ORF">CARG_05190</name>
</gene>
<dbReference type="KEGG" id="caz:CARG_05190"/>
<keyword evidence="1 3" id="KW-0210">Decarboxylase</keyword>
<dbReference type="Gene3D" id="3.40.50.10300">
    <property type="entry name" value="CoaB-like"/>
    <property type="match status" value="1"/>
</dbReference>
<comment type="catalytic activity">
    <reaction evidence="3 4">
        <text>N-[(R)-4-phosphopantothenoyl]-L-cysteine + H(+) = (R)-4'-phosphopantetheine + CO2</text>
        <dbReference type="Rhea" id="RHEA:16793"/>
        <dbReference type="ChEBI" id="CHEBI:15378"/>
        <dbReference type="ChEBI" id="CHEBI:16526"/>
        <dbReference type="ChEBI" id="CHEBI:59458"/>
        <dbReference type="ChEBI" id="CHEBI:61723"/>
        <dbReference type="EC" id="4.1.1.36"/>
    </reaction>
</comment>
<comment type="catalytic activity">
    <reaction evidence="3 4">
        <text>(R)-4'-phosphopantothenate + L-cysteine + CTP = N-[(R)-4-phosphopantothenoyl]-L-cysteine + CMP + diphosphate + H(+)</text>
        <dbReference type="Rhea" id="RHEA:19397"/>
        <dbReference type="ChEBI" id="CHEBI:10986"/>
        <dbReference type="ChEBI" id="CHEBI:15378"/>
        <dbReference type="ChEBI" id="CHEBI:33019"/>
        <dbReference type="ChEBI" id="CHEBI:35235"/>
        <dbReference type="ChEBI" id="CHEBI:37563"/>
        <dbReference type="ChEBI" id="CHEBI:59458"/>
        <dbReference type="ChEBI" id="CHEBI:60377"/>
        <dbReference type="EC" id="6.3.2.5"/>
    </reaction>
</comment>
<feature type="binding site" evidence="3">
    <location>
        <position position="306"/>
    </location>
    <ligand>
        <name>CTP</name>
        <dbReference type="ChEBI" id="CHEBI:37563"/>
    </ligand>
</feature>
<comment type="similarity">
    <text evidence="3 4">In the C-terminal section; belongs to the PPC synthetase family.</text>
</comment>
<dbReference type="Pfam" id="PF02441">
    <property type="entry name" value="Flavoprotein"/>
    <property type="match status" value="1"/>
</dbReference>
<dbReference type="InterPro" id="IPR003382">
    <property type="entry name" value="Flavoprotein"/>
</dbReference>
<dbReference type="STRING" id="1348662.CARG_05190"/>
<comment type="function">
    <text evidence="3">Catalyzes two sequential steps in the biosynthesis of coenzyme A. In the first step cysteine is conjugated to 4'-phosphopantothenate to form 4-phosphopantothenoylcysteine. In the second step the latter compound is decarboxylated to form 4'-phosphopantotheine.</text>
</comment>
<dbReference type="InterPro" id="IPR035929">
    <property type="entry name" value="CoaB-like_sf"/>
</dbReference>
<keyword evidence="3" id="KW-0479">Metal-binding</keyword>
<dbReference type="GeneID" id="78249817"/>
<evidence type="ECO:0000256" key="4">
    <source>
        <dbReference type="RuleBase" id="RU364078"/>
    </source>
</evidence>
<evidence type="ECO:0000259" key="6">
    <source>
        <dbReference type="Pfam" id="PF04127"/>
    </source>
</evidence>
<evidence type="ECO:0000256" key="2">
    <source>
        <dbReference type="ARBA" id="ARBA00023239"/>
    </source>
</evidence>
<keyword evidence="3 4" id="KW-0288">FMN</keyword>
<keyword evidence="3" id="KW-0511">Multifunctional enzyme</keyword>
<feature type="binding site" evidence="3">
    <location>
        <position position="365"/>
    </location>
    <ligand>
        <name>CTP</name>
        <dbReference type="ChEBI" id="CHEBI:37563"/>
    </ligand>
</feature>
<feature type="domain" description="Flavoprotein" evidence="5">
    <location>
        <begin position="17"/>
        <end position="183"/>
    </location>
</feature>
<feature type="region of interest" description="Phosphopantothenate--cysteine ligase" evidence="3">
    <location>
        <begin position="202"/>
        <end position="422"/>
    </location>
</feature>
<dbReference type="GO" id="GO:0004633">
    <property type="term" value="F:phosphopantothenoylcysteine decarboxylase activity"/>
    <property type="evidence" value="ECO:0007669"/>
    <property type="project" value="UniProtKB-UniRule"/>
</dbReference>
<evidence type="ECO:0000313" key="8">
    <source>
        <dbReference type="Proteomes" id="UP000016943"/>
    </source>
</evidence>
<dbReference type="GO" id="GO:0071513">
    <property type="term" value="C:phosphopantothenoylcysteine decarboxylase complex"/>
    <property type="evidence" value="ECO:0007669"/>
    <property type="project" value="TreeGrafter"/>
</dbReference>
<dbReference type="InterPro" id="IPR036551">
    <property type="entry name" value="Flavin_trans-like"/>
</dbReference>
<keyword evidence="3" id="KW-0460">Magnesium</keyword>
<dbReference type="NCBIfam" id="TIGR00521">
    <property type="entry name" value="coaBC_dfp"/>
    <property type="match status" value="1"/>
</dbReference>
<dbReference type="GO" id="GO:0015941">
    <property type="term" value="P:pantothenate catabolic process"/>
    <property type="evidence" value="ECO:0007669"/>
    <property type="project" value="InterPro"/>
</dbReference>
<dbReference type="RefSeq" id="WP_020976328.1">
    <property type="nucleotide sequence ID" value="NC_022198.1"/>
</dbReference>
<comment type="function">
    <text evidence="4">Catalyzes two steps in the biosynthesis of coenzyme A. In the first step cysteine is conjugated to 4'-phosphopantothenate to form 4-phosphopantothenoylcysteine, in the latter compound is decarboxylated to form 4'-phosphopantotheine.</text>
</comment>
<proteinExistence type="inferred from homology"/>
<dbReference type="GO" id="GO:0046872">
    <property type="term" value="F:metal ion binding"/>
    <property type="evidence" value="ECO:0007669"/>
    <property type="project" value="UniProtKB-KW"/>
</dbReference>
<dbReference type="InterPro" id="IPR005252">
    <property type="entry name" value="CoaBC"/>
</dbReference>
<evidence type="ECO:0000256" key="1">
    <source>
        <dbReference type="ARBA" id="ARBA00022793"/>
    </source>
</evidence>
<comment type="similarity">
    <text evidence="3 4">In the N-terminal section; belongs to the HFCD (homo-oligomeric flavin containing Cys decarboxylase) superfamily.</text>
</comment>
<dbReference type="PANTHER" id="PTHR14359">
    <property type="entry name" value="HOMO-OLIGOMERIC FLAVIN CONTAINING CYS DECARBOXYLASE FAMILY"/>
    <property type="match status" value="1"/>
</dbReference>
<feature type="binding site" evidence="3">
    <location>
        <position position="369"/>
    </location>
    <ligand>
        <name>CTP</name>
        <dbReference type="ChEBI" id="CHEBI:37563"/>
    </ligand>
</feature>
<comment type="pathway">
    <text evidence="3 4">Cofactor biosynthesis; coenzyme A biosynthesis; CoA from (R)-pantothenate: step 2/5.</text>
</comment>
<comment type="pathway">
    <text evidence="3 4">Cofactor biosynthesis; coenzyme A biosynthesis; CoA from (R)-pantothenate: step 3/5.</text>
</comment>
<protein>
    <recommendedName>
        <fullName evidence="3">Coenzyme A biosynthesis bifunctional protein CoaBC</fullName>
    </recommendedName>
    <alternativeName>
        <fullName evidence="3">DNA/pantothenate metabolism flavoprotein</fullName>
    </alternativeName>
    <alternativeName>
        <fullName evidence="3">Phosphopantothenoylcysteine synthetase/decarboxylase</fullName>
        <shortName evidence="3">PPCS-PPCDC</shortName>
    </alternativeName>
    <domain>
        <recommendedName>
            <fullName evidence="3">Phosphopantothenoylcysteine decarboxylase</fullName>
            <shortName evidence="3">PPC decarboxylase</shortName>
            <shortName evidence="3">PPC-DC</shortName>
            <ecNumber evidence="3">4.1.1.36</ecNumber>
        </recommendedName>
        <alternativeName>
            <fullName evidence="3">CoaC</fullName>
        </alternativeName>
    </domain>
    <domain>
        <recommendedName>
            <fullName evidence="3">Phosphopantothenate--cysteine ligase</fullName>
            <ecNumber evidence="3">6.3.2.5</ecNumber>
        </recommendedName>
        <alternativeName>
            <fullName evidence="3">CoaB</fullName>
        </alternativeName>
        <alternativeName>
            <fullName evidence="3">Phosphopantothenoylcysteine synthetase</fullName>
            <shortName evidence="3">PPC synthetase</shortName>
            <shortName evidence="3">PPC-S</shortName>
        </alternativeName>
    </domain>
</protein>
<dbReference type="InterPro" id="IPR007085">
    <property type="entry name" value="DNA/pantothenate-metab_flavo_C"/>
</dbReference>
<comment type="caution">
    <text evidence="3">Lacks conserved residue(s) required for the propagation of feature annotation.</text>
</comment>
<feature type="binding site" evidence="3">
    <location>
        <begin position="324"/>
        <end position="327"/>
    </location>
    <ligand>
        <name>CTP</name>
        <dbReference type="ChEBI" id="CHEBI:37563"/>
    </ligand>
</feature>
<sequence>MSQSAAHKPTDKPARLNVVVGVAGGIAAYKACNLIRLFKEQGHDVTAVPTESALRFVGAATFEALSGNPVSTTVFEAVDEVRHVSVGKNADLLVIAPATADLIARLAAGRAADLLTATALMATCPVVVAPAMHTEMWQHPATQANVATLRSRGVIVIDPAHGRLTGSDSGPGRLPDPEQIHQLALAAVDGANFARDLDGQKVVITAGGTVEDIDPVRFISNRSSGKQGFALAEIAAQRGADVVLITGNVDDMPAPISARIVPVRSAQDMLDAVRTEVFADGAAAADVLIMAAAVADYRPEYTATSKIKKGSTNELRSIQLMENPDILATVVKQRDAGDNPDLTIVGFAAETGDDKYSALEYAQQKIARKGCDVLMCNEVGVNKVFGQSTNAGWLVNKDGGYSDVERASKLVVASKILDSLHI</sequence>
<comment type="cofactor">
    <cofactor evidence="3">
        <name>Mg(2+)</name>
        <dbReference type="ChEBI" id="CHEBI:18420"/>
    </cofactor>
</comment>
<feature type="region of interest" description="Phosphopantothenoylcysteine decarboxylase" evidence="3">
    <location>
        <begin position="1"/>
        <end position="201"/>
    </location>
</feature>
<feature type="domain" description="DNA/pantothenate metabolism flavoprotein C-terminal" evidence="6">
    <location>
        <begin position="197"/>
        <end position="420"/>
    </location>
</feature>
<dbReference type="EC" id="6.3.2.5" evidence="3"/>
<dbReference type="EC" id="4.1.1.36" evidence="3"/>
<dbReference type="HOGENOM" id="CLU_033319_0_3_11"/>
<dbReference type="GO" id="GO:0004632">
    <property type="term" value="F:phosphopantothenate--cysteine ligase activity"/>
    <property type="evidence" value="ECO:0007669"/>
    <property type="project" value="UniProtKB-UniRule"/>
</dbReference>
<dbReference type="OrthoDB" id="9802554at2"/>
<dbReference type="PANTHER" id="PTHR14359:SF6">
    <property type="entry name" value="PHOSPHOPANTOTHENOYLCYSTEINE DECARBOXYLASE"/>
    <property type="match status" value="1"/>
</dbReference>
<dbReference type="GO" id="GO:0010181">
    <property type="term" value="F:FMN binding"/>
    <property type="evidence" value="ECO:0007669"/>
    <property type="project" value="UniProtKB-UniRule"/>
</dbReference>
<dbReference type="Pfam" id="PF04127">
    <property type="entry name" value="DFP"/>
    <property type="match status" value="1"/>
</dbReference>
<feature type="binding site" evidence="3">
    <location>
        <position position="347"/>
    </location>
    <ligand>
        <name>CTP</name>
        <dbReference type="ChEBI" id="CHEBI:37563"/>
    </ligand>
</feature>
<dbReference type="UniPathway" id="UPA00241">
    <property type="reaction ID" value="UER00353"/>
</dbReference>
<dbReference type="Gene3D" id="3.40.50.1950">
    <property type="entry name" value="Flavin prenyltransferase-like"/>
    <property type="match status" value="1"/>
</dbReference>
<name>U3GUL7_9CORY</name>
<evidence type="ECO:0000256" key="3">
    <source>
        <dbReference type="HAMAP-Rule" id="MF_02225"/>
    </source>
</evidence>
<keyword evidence="3 4" id="KW-0285">Flavoprotein</keyword>
<dbReference type="EMBL" id="CP006365">
    <property type="protein sequence ID" value="AGU15175.1"/>
    <property type="molecule type" value="Genomic_DNA"/>
</dbReference>
<evidence type="ECO:0000313" key="7">
    <source>
        <dbReference type="EMBL" id="AGU15175.1"/>
    </source>
</evidence>